<protein>
    <submittedName>
        <fullName evidence="2">Uncharacterized protein</fullName>
    </submittedName>
</protein>
<evidence type="ECO:0000313" key="2">
    <source>
        <dbReference type="EMBL" id="QHU34320.1"/>
    </source>
</evidence>
<dbReference type="EMBL" id="MN740568">
    <property type="protein sequence ID" value="QHU34320.1"/>
    <property type="molecule type" value="Genomic_DNA"/>
</dbReference>
<proteinExistence type="predicted"/>
<feature type="region of interest" description="Disordered" evidence="1">
    <location>
        <begin position="27"/>
        <end position="49"/>
    </location>
</feature>
<evidence type="ECO:0000256" key="1">
    <source>
        <dbReference type="SAM" id="MobiDB-lite"/>
    </source>
</evidence>
<reference evidence="2" key="1">
    <citation type="journal article" date="2020" name="Nature">
        <title>Giant virus diversity and host interactions through global metagenomics.</title>
        <authorList>
            <person name="Schulz F."/>
            <person name="Roux S."/>
            <person name="Paez-Espino D."/>
            <person name="Jungbluth S."/>
            <person name="Walsh D.A."/>
            <person name="Denef V.J."/>
            <person name="McMahon K.D."/>
            <person name="Konstantinidis K.T."/>
            <person name="Eloe-Fadrosh E.A."/>
            <person name="Kyrpides N.C."/>
            <person name="Woyke T."/>
        </authorList>
    </citation>
    <scope>NUCLEOTIDE SEQUENCE</scope>
    <source>
        <strain evidence="2">GVMAG-S-1016713-123</strain>
    </source>
</reference>
<accession>A0A6C0LVA8</accession>
<organism evidence="2">
    <name type="scientific">viral metagenome</name>
    <dbReference type="NCBI Taxonomy" id="1070528"/>
    <lineage>
        <taxon>unclassified sequences</taxon>
        <taxon>metagenomes</taxon>
        <taxon>organismal metagenomes</taxon>
    </lineage>
</organism>
<dbReference type="AlphaFoldDB" id="A0A6C0LVA8"/>
<sequence>MSNFGPPLHIIQKPYIVNILNKPKLNKPKVKPLSTKQKTPKVKPLSTKQKTPKVVEKNPIIRLPSFDFVNIDQMKQEYTQEINDSEFISQVELDESDIQRLDFLIIDEYEKIICELDKITYIYNNIDSTHIHPGTTLYDTKMDIYYKQIAPLRESYMKNLDEILNIYGTSY</sequence>
<name>A0A6C0LVA8_9ZZZZ</name>